<feature type="compositionally biased region" description="Polar residues" evidence="1">
    <location>
        <begin position="336"/>
        <end position="345"/>
    </location>
</feature>
<evidence type="ECO:0000313" key="2">
    <source>
        <dbReference type="EMBL" id="KAL0916312.1"/>
    </source>
</evidence>
<feature type="compositionally biased region" description="Basic residues" evidence="1">
    <location>
        <begin position="465"/>
        <end position="475"/>
    </location>
</feature>
<feature type="compositionally biased region" description="Polar residues" evidence="1">
    <location>
        <begin position="444"/>
        <end position="455"/>
    </location>
</feature>
<comment type="caution">
    <text evidence="2">The sequence shown here is derived from an EMBL/GenBank/DDBJ whole genome shotgun (WGS) entry which is preliminary data.</text>
</comment>
<gene>
    <name evidence="2" type="ORF">M5K25_013813</name>
</gene>
<name>A0ABD0V163_DENTH</name>
<reference evidence="2 3" key="1">
    <citation type="journal article" date="2024" name="Plant Biotechnol. J.">
        <title>Dendrobium thyrsiflorum genome and its molecular insights into genes involved in important horticultural traits.</title>
        <authorList>
            <person name="Chen B."/>
            <person name="Wang J.Y."/>
            <person name="Zheng P.J."/>
            <person name="Li K.L."/>
            <person name="Liang Y.M."/>
            <person name="Chen X.F."/>
            <person name="Zhang C."/>
            <person name="Zhao X."/>
            <person name="He X."/>
            <person name="Zhang G.Q."/>
            <person name="Liu Z.J."/>
            <person name="Xu Q."/>
        </authorList>
    </citation>
    <scope>NUCLEOTIDE SEQUENCE [LARGE SCALE GENOMIC DNA]</scope>
    <source>
        <strain evidence="2">GZMU011</strain>
    </source>
</reference>
<accession>A0ABD0V163</accession>
<dbReference type="EMBL" id="JANQDX010000011">
    <property type="protein sequence ID" value="KAL0916312.1"/>
    <property type="molecule type" value="Genomic_DNA"/>
</dbReference>
<proteinExistence type="predicted"/>
<protein>
    <submittedName>
        <fullName evidence="2">Uncharacterized protein</fullName>
    </submittedName>
</protein>
<keyword evidence="3" id="KW-1185">Reference proteome</keyword>
<feature type="compositionally biased region" description="Polar residues" evidence="1">
    <location>
        <begin position="408"/>
        <end position="424"/>
    </location>
</feature>
<dbReference type="Proteomes" id="UP001552299">
    <property type="component" value="Unassembled WGS sequence"/>
</dbReference>
<organism evidence="2 3">
    <name type="scientific">Dendrobium thyrsiflorum</name>
    <name type="common">Pinecone-like raceme dendrobium</name>
    <name type="synonym">Orchid</name>
    <dbReference type="NCBI Taxonomy" id="117978"/>
    <lineage>
        <taxon>Eukaryota</taxon>
        <taxon>Viridiplantae</taxon>
        <taxon>Streptophyta</taxon>
        <taxon>Embryophyta</taxon>
        <taxon>Tracheophyta</taxon>
        <taxon>Spermatophyta</taxon>
        <taxon>Magnoliopsida</taxon>
        <taxon>Liliopsida</taxon>
        <taxon>Asparagales</taxon>
        <taxon>Orchidaceae</taxon>
        <taxon>Epidendroideae</taxon>
        <taxon>Malaxideae</taxon>
        <taxon>Dendrobiinae</taxon>
        <taxon>Dendrobium</taxon>
    </lineage>
</organism>
<dbReference type="AlphaFoldDB" id="A0ABD0V163"/>
<feature type="region of interest" description="Disordered" evidence="1">
    <location>
        <begin position="336"/>
        <end position="482"/>
    </location>
</feature>
<evidence type="ECO:0000313" key="3">
    <source>
        <dbReference type="Proteomes" id="UP001552299"/>
    </source>
</evidence>
<evidence type="ECO:0000256" key="1">
    <source>
        <dbReference type="SAM" id="MobiDB-lite"/>
    </source>
</evidence>
<sequence length="482" mass="52648">MQNEFSEEIISFFTTIIYCKRSIFLQFNLTSQVPGVHCKAAKGKNICKRGEAMYHPKLLVHGCKLRVHFCRFRIFRPPDLLADAQVPFDLVPFLHHLCISILPLWCMADPDVDHGFLDNEQGLVDILRSSFFDPNPEIDDTVDNYIERIIFTLAPSIEEHLPTGYWRIIGRPSTSPPPATSLTNYTVSITCLPVASLGRAGAVVWRVVVGRSGAVAWRAVAGARVAGARARSPDAVARLAGALLPGARLRAEGARGSQARGRGRRARARGCGRRVRAGRRRAGAVAGRAGAVAGRAGAVARRAARGCERRVRAGAGGEPGCGFAVANRPLYIGNKEVSQQPQYHNINPKKRRGKAIRPSSEFQKIPHGSAAQPKRNVTEIQQKKGHGSRQNRGEGGRPSGNHIIPNKSRYSSPAQMLPVNNSQKHGIAGNRGAKQLAPNRQHKSQTSGTGTATENHAQHREPKGLIRKPRNKKLVHSPNYLH</sequence>